<reference evidence="7 8" key="1">
    <citation type="submission" date="2018-11" db="EMBL/GenBank/DDBJ databases">
        <title>Genome sequence of Saitozyma podzolica DSM 27192.</title>
        <authorList>
            <person name="Aliyu H."/>
            <person name="Gorte O."/>
            <person name="Ochsenreither K."/>
        </authorList>
    </citation>
    <scope>NUCLEOTIDE SEQUENCE [LARGE SCALE GENOMIC DNA]</scope>
    <source>
        <strain evidence="7 8">DSM 27192</strain>
    </source>
</reference>
<organism evidence="7 8">
    <name type="scientific">Saitozyma podzolica</name>
    <dbReference type="NCBI Taxonomy" id="1890683"/>
    <lineage>
        <taxon>Eukaryota</taxon>
        <taxon>Fungi</taxon>
        <taxon>Dikarya</taxon>
        <taxon>Basidiomycota</taxon>
        <taxon>Agaricomycotina</taxon>
        <taxon>Tremellomycetes</taxon>
        <taxon>Tremellales</taxon>
        <taxon>Trimorphomycetaceae</taxon>
        <taxon>Saitozyma</taxon>
    </lineage>
</organism>
<dbReference type="SUPFAM" id="SSF56281">
    <property type="entry name" value="Metallo-hydrolase/oxidoreductase"/>
    <property type="match status" value="1"/>
</dbReference>
<gene>
    <name evidence="7" type="ORF">EHS25_005842</name>
</gene>
<dbReference type="GO" id="GO:0016787">
    <property type="term" value="F:hydrolase activity"/>
    <property type="evidence" value="ECO:0007669"/>
    <property type="project" value="UniProtKB-KW"/>
</dbReference>
<accession>A0A427XVJ5</accession>
<dbReference type="InterPro" id="IPR036866">
    <property type="entry name" value="RibonucZ/Hydroxyglut_hydro"/>
</dbReference>
<dbReference type="Pfam" id="PF00753">
    <property type="entry name" value="Lactamase_B"/>
    <property type="match status" value="1"/>
</dbReference>
<name>A0A427XVJ5_9TREE</name>
<dbReference type="AlphaFoldDB" id="A0A427XVJ5"/>
<evidence type="ECO:0000256" key="4">
    <source>
        <dbReference type="ARBA" id="ARBA00022801"/>
    </source>
</evidence>
<dbReference type="OrthoDB" id="10250730at2759"/>
<evidence type="ECO:0000259" key="6">
    <source>
        <dbReference type="SMART" id="SM00849"/>
    </source>
</evidence>
<evidence type="ECO:0000256" key="1">
    <source>
        <dbReference type="ARBA" id="ARBA00001947"/>
    </source>
</evidence>
<dbReference type="Gene3D" id="3.60.15.10">
    <property type="entry name" value="Ribonuclease Z/Hydroxyacylglutathione hydrolase-like"/>
    <property type="match status" value="1"/>
</dbReference>
<sequence>MSTGVYKQDDPRLRPVPLDAYPWTLIPSPPTPNAIVKVSLIPTSKLVAPLRLFTPAGDDDETEEVPSWSFLIEKGDESILFDLGLRADPEHSPRCVQNTQDGRVCLGAGTHGYAAHSRRKIVEGPLRQFKPLPGKGPIERLTEHEYDLSRLKLVVLSHQHFDHYGNLDTLPSPAPPVLLGPNSLESIGPGYPADPNAAWPKSWLDKYRFVELPGADAEGAWEGEIARLRLGAFHGGQHELRWERVGCFDRGVDWFCDGSLWFLDGPGHCPGHIMALARVTASPPSYILLGGDASHSQDLYLPVPTSPEHDLRLPLPVIDGQPQLAVDPALATYTIGQLTRMSAEENVMVLLAHEGEAEGVVDVYPGDLGEWKAKGWKEAKERGLKDRAEARRRGRT</sequence>
<dbReference type="EMBL" id="RSCD01000026">
    <property type="protein sequence ID" value="RSH82852.1"/>
    <property type="molecule type" value="Genomic_DNA"/>
</dbReference>
<evidence type="ECO:0000256" key="2">
    <source>
        <dbReference type="ARBA" id="ARBA00007749"/>
    </source>
</evidence>
<dbReference type="InterPro" id="IPR051013">
    <property type="entry name" value="MBL_superfamily_lactonases"/>
</dbReference>
<dbReference type="STRING" id="1890683.A0A427XVJ5"/>
<dbReference type="PANTHER" id="PTHR42978">
    <property type="entry name" value="QUORUM-QUENCHING LACTONASE YTNP-RELATED-RELATED"/>
    <property type="match status" value="1"/>
</dbReference>
<comment type="cofactor">
    <cofactor evidence="1">
        <name>Zn(2+)</name>
        <dbReference type="ChEBI" id="CHEBI:29105"/>
    </cofactor>
</comment>
<dbReference type="Proteomes" id="UP000279259">
    <property type="component" value="Unassembled WGS sequence"/>
</dbReference>
<proteinExistence type="inferred from homology"/>
<keyword evidence="4" id="KW-0378">Hydrolase</keyword>
<evidence type="ECO:0000256" key="3">
    <source>
        <dbReference type="ARBA" id="ARBA00022723"/>
    </source>
</evidence>
<dbReference type="SMART" id="SM00849">
    <property type="entry name" value="Lactamase_B"/>
    <property type="match status" value="1"/>
</dbReference>
<keyword evidence="5" id="KW-0862">Zinc</keyword>
<evidence type="ECO:0000256" key="5">
    <source>
        <dbReference type="ARBA" id="ARBA00022833"/>
    </source>
</evidence>
<dbReference type="InterPro" id="IPR001279">
    <property type="entry name" value="Metallo-B-lactamas"/>
</dbReference>
<evidence type="ECO:0000313" key="8">
    <source>
        <dbReference type="Proteomes" id="UP000279259"/>
    </source>
</evidence>
<protein>
    <recommendedName>
        <fullName evidence="6">Metallo-beta-lactamase domain-containing protein</fullName>
    </recommendedName>
</protein>
<comment type="caution">
    <text evidence="7">The sequence shown here is derived from an EMBL/GenBank/DDBJ whole genome shotgun (WGS) entry which is preliminary data.</text>
</comment>
<keyword evidence="8" id="KW-1185">Reference proteome</keyword>
<evidence type="ECO:0000313" key="7">
    <source>
        <dbReference type="EMBL" id="RSH82852.1"/>
    </source>
</evidence>
<dbReference type="GO" id="GO:0046872">
    <property type="term" value="F:metal ion binding"/>
    <property type="evidence" value="ECO:0007669"/>
    <property type="project" value="UniProtKB-KW"/>
</dbReference>
<dbReference type="PANTHER" id="PTHR42978:SF2">
    <property type="entry name" value="102 KBASES UNSTABLE REGION: FROM 1 TO 119443"/>
    <property type="match status" value="1"/>
</dbReference>
<comment type="similarity">
    <text evidence="2">Belongs to the metallo-beta-lactamase superfamily.</text>
</comment>
<feature type="domain" description="Metallo-beta-lactamase" evidence="6">
    <location>
        <begin position="66"/>
        <end position="353"/>
    </location>
</feature>
<keyword evidence="3" id="KW-0479">Metal-binding</keyword>